<dbReference type="PROSITE" id="PS50082">
    <property type="entry name" value="WD_REPEATS_2"/>
    <property type="match status" value="1"/>
</dbReference>
<organism evidence="10 11">
    <name type="scientific">Candidozyma auris</name>
    <name type="common">Yeast</name>
    <name type="synonym">Candida auris</name>
    <dbReference type="NCBI Taxonomy" id="498019"/>
    <lineage>
        <taxon>Eukaryota</taxon>
        <taxon>Fungi</taxon>
        <taxon>Dikarya</taxon>
        <taxon>Ascomycota</taxon>
        <taxon>Saccharomycotina</taxon>
        <taxon>Pichiomycetes</taxon>
        <taxon>Metschnikowiaceae</taxon>
        <taxon>Candidozyma</taxon>
    </lineage>
</organism>
<dbReference type="GO" id="GO:2000234">
    <property type="term" value="P:positive regulation of rRNA processing"/>
    <property type="evidence" value="ECO:0007669"/>
    <property type="project" value="TreeGrafter"/>
</dbReference>
<feature type="compositionally biased region" description="Acidic residues" evidence="9">
    <location>
        <begin position="410"/>
        <end position="421"/>
    </location>
</feature>
<keyword evidence="3" id="KW-0698">rRNA processing</keyword>
<keyword evidence="5" id="KW-0677">Repeat</keyword>
<dbReference type="VEuPathDB" id="FungiDB:QG37_02581"/>
<proteinExistence type="predicted"/>
<dbReference type="SMART" id="SM00320">
    <property type="entry name" value="WD40"/>
    <property type="match status" value="2"/>
</dbReference>
<evidence type="ECO:0000256" key="4">
    <source>
        <dbReference type="ARBA" id="ARBA00022574"/>
    </source>
</evidence>
<dbReference type="VEuPathDB" id="FungiDB:CJJ09_002188"/>
<comment type="caution">
    <text evidence="10">The sequence shown here is derived from an EMBL/GenBank/DDBJ whole genome shotgun (WGS) entry which is preliminary data.</text>
</comment>
<dbReference type="GO" id="GO:0032040">
    <property type="term" value="C:small-subunit processome"/>
    <property type="evidence" value="ECO:0007669"/>
    <property type="project" value="InterPro"/>
</dbReference>
<gene>
    <name evidence="10" type="ORF">QG37_02581</name>
</gene>
<evidence type="ECO:0000256" key="7">
    <source>
        <dbReference type="ARBA" id="ARBA00023242"/>
    </source>
</evidence>
<dbReference type="GO" id="GO:0003723">
    <property type="term" value="F:RNA binding"/>
    <property type="evidence" value="ECO:0007669"/>
    <property type="project" value="InterPro"/>
</dbReference>
<name>A0A0L0P2E9_CANAR</name>
<dbReference type="VEuPathDB" id="FungiDB:CJI96_0000942"/>
<dbReference type="PROSITE" id="PS50294">
    <property type="entry name" value="WD_REPEATS_REGION"/>
    <property type="match status" value="1"/>
</dbReference>
<evidence type="ECO:0000256" key="6">
    <source>
        <dbReference type="ARBA" id="ARBA00023163"/>
    </source>
</evidence>
<reference evidence="11" key="1">
    <citation type="journal article" date="2015" name="BMC Genomics">
        <title>Draft genome of a commonly misdiagnosed multidrug resistant pathogen Candida auris.</title>
        <authorList>
            <person name="Chatterjee S."/>
            <person name="Alampalli S.V."/>
            <person name="Nageshan R.K."/>
            <person name="Chettiar S.T."/>
            <person name="Joshi S."/>
            <person name="Tatu U.S."/>
        </authorList>
    </citation>
    <scope>NUCLEOTIDE SEQUENCE [LARGE SCALE GENOMIC DNA]</scope>
    <source>
        <strain evidence="11">6684</strain>
    </source>
</reference>
<dbReference type="AlphaFoldDB" id="A0A0L0P2E9"/>
<evidence type="ECO:0000256" key="9">
    <source>
        <dbReference type="SAM" id="MobiDB-lite"/>
    </source>
</evidence>
<dbReference type="VEuPathDB" id="FungiDB:CJJ07_001150"/>
<dbReference type="SUPFAM" id="SSF82171">
    <property type="entry name" value="DPP6 N-terminal domain-like"/>
    <property type="match status" value="1"/>
</dbReference>
<dbReference type="InterPro" id="IPR001680">
    <property type="entry name" value="WD40_rpt"/>
</dbReference>
<dbReference type="InterPro" id="IPR015943">
    <property type="entry name" value="WD40/YVTN_repeat-like_dom_sf"/>
</dbReference>
<comment type="subcellular location">
    <subcellularLocation>
        <location evidence="1">Nucleus</location>
        <location evidence="1">Nucleolus</location>
    </subcellularLocation>
</comment>
<dbReference type="VEuPathDB" id="FungiDB:CJI97_000217"/>
<evidence type="ECO:0000313" key="11">
    <source>
        <dbReference type="Proteomes" id="UP000037122"/>
    </source>
</evidence>
<protein>
    <submittedName>
        <fullName evidence="10">Uncharacterized protein</fullName>
    </submittedName>
</protein>
<dbReference type="PANTHER" id="PTHR44215:SF1">
    <property type="entry name" value="WD REPEAT-CONTAINING PROTEIN 75"/>
    <property type="match status" value="1"/>
</dbReference>
<evidence type="ECO:0000256" key="2">
    <source>
        <dbReference type="ARBA" id="ARBA00022517"/>
    </source>
</evidence>
<dbReference type="Proteomes" id="UP000037122">
    <property type="component" value="Unassembled WGS sequence"/>
</dbReference>
<dbReference type="GO" id="GO:0006364">
    <property type="term" value="P:rRNA processing"/>
    <property type="evidence" value="ECO:0007669"/>
    <property type="project" value="UniProtKB-KW"/>
</dbReference>
<evidence type="ECO:0000256" key="1">
    <source>
        <dbReference type="ARBA" id="ARBA00004604"/>
    </source>
</evidence>
<sequence>MKLPRSWRVTVSSGGSPIPFKQGLTFPAVSSKDGTHTIVLLAYQIRVYYNSTRQCVRVVDLDIHDAIAAFIDDENDCQVIIFTSKQKVLYVNWKENVAHPVVARQHITPGNLHLQDIFLIDDTSYYGIGLFSEQSFASEHGPKTLNVYQIEKETGISHRMLTVPNVYKYGVSRSRNHLAVSKKGHVLIYDLKVGVQMMKRHITLELKSHLQNGSTSSASVNDVLDQTRLVMNYSGPPALALAVSDQGIAAVASTHGPIYLLYPQERDRKDSKDDSGNQRALKWHFEGAHDVAFSADQRYLISGGSEKVLVIWNLELGKTQFLPRLSGSITAISIDPNRPDVYNIMLSPIAVGSGAVNLAQSEIVVISAVDLVSRLAVSSCRPQMTSTTDTFRRKVRQYLKKKEVVGAHDSDEESGNEDEEDQKQVNSKPRILEKYDFIRPDISALTMVNFKTNHLYLPNGLSIQAFDLARGEQAFIQHVAPQLDIGRVKSEHKIVDPQVEKLAFTKNGKWMCTFDLMPKSDLDNLLSKNDTAFALKFWSWSAEDSQWHLALKIVDPHGPGLVVGAIVVLPTSEIVATVDSHGGVRIWRPRPAATRNNAKGKTAATRSQTVWTLRRALPPSALAPAPVAAAWATDSSLLVVSHNTETKAYDPQLLEPVDFTFPRLSAPVEFVALLESHLVLALATLVLLFDLVKGEETSLAVKFLDYGARNLIAADTLRNIIAVAVNQPKPYEGQGFGCKILIFSPSRLSPVHEIVHKQLVVSLTALPSGFVFVDSASRASLISPVARDLDSTENLAEQMNNLLVNAQAAANVLHARSVDGLAGLEVDDTNDTEKWTSQRLLDLAHIEPIFTNIDGIALDTLFERIVRAVQ</sequence>
<evidence type="ECO:0000313" key="10">
    <source>
        <dbReference type="EMBL" id="KNE00548.1"/>
    </source>
</evidence>
<accession>A0A0L0P2E9</accession>
<feature type="repeat" description="WD" evidence="8">
    <location>
        <begin position="281"/>
        <end position="322"/>
    </location>
</feature>
<dbReference type="GO" id="GO:0045943">
    <property type="term" value="P:positive regulation of transcription by RNA polymerase I"/>
    <property type="evidence" value="ECO:0007669"/>
    <property type="project" value="InterPro"/>
</dbReference>
<keyword evidence="4 8" id="KW-0853">WD repeat</keyword>
<dbReference type="InterPro" id="IPR053826">
    <property type="entry name" value="WDR75"/>
</dbReference>
<evidence type="ECO:0000256" key="5">
    <source>
        <dbReference type="ARBA" id="ARBA00022737"/>
    </source>
</evidence>
<keyword evidence="6" id="KW-0804">Transcription</keyword>
<keyword evidence="2" id="KW-0690">Ribosome biogenesis</keyword>
<feature type="region of interest" description="Disordered" evidence="9">
    <location>
        <begin position="404"/>
        <end position="426"/>
    </location>
</feature>
<dbReference type="PANTHER" id="PTHR44215">
    <property type="entry name" value="WD REPEAT-CONTAINING PROTEIN 75"/>
    <property type="match status" value="1"/>
</dbReference>
<keyword evidence="7" id="KW-0539">Nucleus</keyword>
<evidence type="ECO:0000256" key="8">
    <source>
        <dbReference type="PROSITE-ProRule" id="PRU00221"/>
    </source>
</evidence>
<dbReference type="VEuPathDB" id="FungiDB:B9J08_000214"/>
<dbReference type="Gene3D" id="2.130.10.10">
    <property type="entry name" value="YVTN repeat-like/Quinoprotein amine dehydrogenase"/>
    <property type="match status" value="1"/>
</dbReference>
<evidence type="ECO:0000256" key="3">
    <source>
        <dbReference type="ARBA" id="ARBA00022552"/>
    </source>
</evidence>
<dbReference type="EMBL" id="LGST01000018">
    <property type="protein sequence ID" value="KNE00548.1"/>
    <property type="molecule type" value="Genomic_DNA"/>
</dbReference>